<evidence type="ECO:0000259" key="1">
    <source>
        <dbReference type="SMART" id="SM00849"/>
    </source>
</evidence>
<sequence>MSPHPTEGAAAVFTRNVADGIHRLEHAHVNVYLVEDDDGVAVVDAGLPGMWPHLTGALDELGYGPGDIRALVLTHAHFDHVGTAARLRQEYRTPILVHDADRYIAAHPYRYRHETNRFLYPVRYPKAVPVLGAMTLAGALNVRGVTDVHSLTADSGDALPGRPRILYTPGHTAGSVALHFPDRGALISGDSLVTLDPYTGAKGPQIVSGAATADSALALESLALLAEADAPLLLTGHGEPWRDGSAAAVEQALARGAS</sequence>
<dbReference type="RefSeq" id="WP_260651879.1">
    <property type="nucleotide sequence ID" value="NZ_CP104275.1"/>
</dbReference>
<dbReference type="Proteomes" id="UP001059859">
    <property type="component" value="Chromosome"/>
</dbReference>
<dbReference type="InterPro" id="IPR001279">
    <property type="entry name" value="Metallo-B-lactamas"/>
</dbReference>
<dbReference type="InterPro" id="IPR036866">
    <property type="entry name" value="RibonucZ/Hydroxyglut_hydro"/>
</dbReference>
<dbReference type="InterPro" id="IPR050855">
    <property type="entry name" value="NDM-1-like"/>
</dbReference>
<proteinExistence type="predicted"/>
<organism evidence="2 3">
    <name type="scientific">Arthrobacter zhaoxinii</name>
    <dbReference type="NCBI Taxonomy" id="2964616"/>
    <lineage>
        <taxon>Bacteria</taxon>
        <taxon>Bacillati</taxon>
        <taxon>Actinomycetota</taxon>
        <taxon>Actinomycetes</taxon>
        <taxon>Micrococcales</taxon>
        <taxon>Micrococcaceae</taxon>
        <taxon>Arthrobacter</taxon>
    </lineage>
</organism>
<name>A0ABY5YP41_9MICC</name>
<dbReference type="PANTHER" id="PTHR42951">
    <property type="entry name" value="METALLO-BETA-LACTAMASE DOMAIN-CONTAINING"/>
    <property type="match status" value="1"/>
</dbReference>
<evidence type="ECO:0000313" key="3">
    <source>
        <dbReference type="Proteomes" id="UP001059859"/>
    </source>
</evidence>
<dbReference type="SUPFAM" id="SSF56281">
    <property type="entry name" value="Metallo-hydrolase/oxidoreductase"/>
    <property type="match status" value="1"/>
</dbReference>
<dbReference type="SMART" id="SM00849">
    <property type="entry name" value="Lactamase_B"/>
    <property type="match status" value="1"/>
</dbReference>
<evidence type="ECO:0000313" key="2">
    <source>
        <dbReference type="EMBL" id="UWX96575.1"/>
    </source>
</evidence>
<keyword evidence="3" id="KW-1185">Reference proteome</keyword>
<accession>A0ABY5YP41</accession>
<gene>
    <name evidence="2" type="ORF">N2K95_13075</name>
</gene>
<dbReference type="Pfam" id="PF00753">
    <property type="entry name" value="Lactamase_B"/>
    <property type="match status" value="1"/>
</dbReference>
<protein>
    <submittedName>
        <fullName evidence="2">MBL fold metallo-hydrolase</fullName>
    </submittedName>
</protein>
<reference evidence="2" key="1">
    <citation type="submission" date="2022-09" db="EMBL/GenBank/DDBJ databases">
        <title>Novel species in genus Arthrobacter.</title>
        <authorList>
            <person name="Liu Y."/>
        </authorList>
    </citation>
    <scope>NUCLEOTIDE SEQUENCE</scope>
    <source>
        <strain evidence="2">Zg-Y815</strain>
    </source>
</reference>
<dbReference type="EMBL" id="CP104275">
    <property type="protein sequence ID" value="UWX96575.1"/>
    <property type="molecule type" value="Genomic_DNA"/>
</dbReference>
<feature type="domain" description="Metallo-beta-lactamase" evidence="1">
    <location>
        <begin position="28"/>
        <end position="237"/>
    </location>
</feature>
<dbReference type="Gene3D" id="3.60.15.10">
    <property type="entry name" value="Ribonuclease Z/Hydroxyacylglutathione hydrolase-like"/>
    <property type="match status" value="1"/>
</dbReference>